<gene>
    <name evidence="2" type="ORF">ACH4TF_19130</name>
</gene>
<evidence type="ECO:0000313" key="3">
    <source>
        <dbReference type="Proteomes" id="UP001611162"/>
    </source>
</evidence>
<dbReference type="EMBL" id="JBIRRB010000006">
    <property type="protein sequence ID" value="MFI0912561.1"/>
    <property type="molecule type" value="Genomic_DNA"/>
</dbReference>
<organism evidence="2 3">
    <name type="scientific">Streptomyces abikoensis</name>
    <dbReference type="NCBI Taxonomy" id="97398"/>
    <lineage>
        <taxon>Bacteria</taxon>
        <taxon>Bacillati</taxon>
        <taxon>Actinomycetota</taxon>
        <taxon>Actinomycetes</taxon>
        <taxon>Kitasatosporales</taxon>
        <taxon>Streptomycetaceae</taxon>
        <taxon>Streptomyces</taxon>
    </lineage>
</organism>
<evidence type="ECO:0000313" key="2">
    <source>
        <dbReference type="EMBL" id="MFI0912561.1"/>
    </source>
</evidence>
<sequence length="219" mass="23323">MGGNCSATVVLGVGKAVATANINGETRDQRIDPTALAGVARMRVIRLRQLQNGEAPTVRCCRSTSSARRMSTGLYEAVTALALGRRSPGADPCVSFLFFCGNPDDFTLLITPPPVTAFHTVWREGTMDKRLVITGLTRGVVLGAVTAVTDWSLPEGMVQDLAVLGAGVLVNDFLFRLGRQDLRVAAGLIHARRRRATVVPKDVARSGGKSAPRVDEVTP</sequence>
<feature type="region of interest" description="Disordered" evidence="1">
    <location>
        <begin position="200"/>
        <end position="219"/>
    </location>
</feature>
<protein>
    <submittedName>
        <fullName evidence="2">Uncharacterized protein</fullName>
    </submittedName>
</protein>
<dbReference type="Proteomes" id="UP001611162">
    <property type="component" value="Unassembled WGS sequence"/>
</dbReference>
<evidence type="ECO:0000256" key="1">
    <source>
        <dbReference type="SAM" id="MobiDB-lite"/>
    </source>
</evidence>
<name>A0ABW7T4Z0_9ACTN</name>
<reference evidence="2 3" key="1">
    <citation type="submission" date="2024-10" db="EMBL/GenBank/DDBJ databases">
        <title>The Natural Products Discovery Center: Release of the First 8490 Sequenced Strains for Exploring Actinobacteria Biosynthetic Diversity.</title>
        <authorList>
            <person name="Kalkreuter E."/>
            <person name="Kautsar S.A."/>
            <person name="Yang D."/>
            <person name="Bader C.D."/>
            <person name="Teijaro C.N."/>
            <person name="Fluegel L."/>
            <person name="Davis C.M."/>
            <person name="Simpson J.R."/>
            <person name="Lauterbach L."/>
            <person name="Steele A.D."/>
            <person name="Gui C."/>
            <person name="Meng S."/>
            <person name="Li G."/>
            <person name="Viehrig K."/>
            <person name="Ye F."/>
            <person name="Su P."/>
            <person name="Kiefer A.F."/>
            <person name="Nichols A."/>
            <person name="Cepeda A.J."/>
            <person name="Yan W."/>
            <person name="Fan B."/>
            <person name="Jiang Y."/>
            <person name="Adhikari A."/>
            <person name="Zheng C.-J."/>
            <person name="Schuster L."/>
            <person name="Cowan T.M."/>
            <person name="Smanski M.J."/>
            <person name="Chevrette M.G."/>
            <person name="De Carvalho L.P.S."/>
            <person name="Shen B."/>
        </authorList>
    </citation>
    <scope>NUCLEOTIDE SEQUENCE [LARGE SCALE GENOMIC DNA]</scope>
    <source>
        <strain evidence="2 3">NPDC020979</strain>
    </source>
</reference>
<accession>A0ABW7T4Z0</accession>
<comment type="caution">
    <text evidence="2">The sequence shown here is derived from an EMBL/GenBank/DDBJ whole genome shotgun (WGS) entry which is preliminary data.</text>
</comment>
<proteinExistence type="predicted"/>
<dbReference type="RefSeq" id="WP_397613445.1">
    <property type="nucleotide sequence ID" value="NZ_JBIRRB010000006.1"/>
</dbReference>
<keyword evidence="3" id="KW-1185">Reference proteome</keyword>